<gene>
    <name evidence="1" type="ORF">FPOA_04786</name>
</gene>
<protein>
    <recommendedName>
        <fullName evidence="3">F-box domain-containing protein</fullName>
    </recommendedName>
</protein>
<evidence type="ECO:0000313" key="1">
    <source>
        <dbReference type="EMBL" id="OBS24239.1"/>
    </source>
</evidence>
<organism evidence="1 2">
    <name type="scientific">Fusarium poae</name>
    <dbReference type="NCBI Taxonomy" id="36050"/>
    <lineage>
        <taxon>Eukaryota</taxon>
        <taxon>Fungi</taxon>
        <taxon>Dikarya</taxon>
        <taxon>Ascomycota</taxon>
        <taxon>Pezizomycotina</taxon>
        <taxon>Sordariomycetes</taxon>
        <taxon>Hypocreomycetidae</taxon>
        <taxon>Hypocreales</taxon>
        <taxon>Nectriaceae</taxon>
        <taxon>Fusarium</taxon>
    </lineage>
</organism>
<accession>A0A1B8AUM4</accession>
<evidence type="ECO:0008006" key="3">
    <source>
        <dbReference type="Google" id="ProtNLM"/>
    </source>
</evidence>
<dbReference type="Proteomes" id="UP000091967">
    <property type="component" value="Unassembled WGS sequence"/>
</dbReference>
<dbReference type="AlphaFoldDB" id="A0A1B8AUM4"/>
<dbReference type="EMBL" id="LYXU01000002">
    <property type="protein sequence ID" value="OBS24239.1"/>
    <property type="molecule type" value="Genomic_DNA"/>
</dbReference>
<reference evidence="1 2" key="1">
    <citation type="submission" date="2016-06" db="EMBL/GenBank/DDBJ databases">
        <title>Living apart together: crosstalk between the core and supernumerary genomes in a fungal plant pathogen.</title>
        <authorList>
            <person name="Vanheule A."/>
            <person name="Audenaert K."/>
            <person name="Warris S."/>
            <person name="Van De Geest H."/>
            <person name="Schijlen E."/>
            <person name="Hofte M."/>
            <person name="De Saeger S."/>
            <person name="Haesaert G."/>
            <person name="Waalwijk C."/>
            <person name="Van Der Lee T."/>
        </authorList>
    </citation>
    <scope>NUCLEOTIDE SEQUENCE [LARGE SCALE GENOMIC DNA]</scope>
    <source>
        <strain evidence="1 2">2516</strain>
    </source>
</reference>
<proteinExistence type="predicted"/>
<dbReference type="OMA" id="LEEAIWI"/>
<keyword evidence="2" id="KW-1185">Reference proteome</keyword>
<dbReference type="STRING" id="36050.A0A1B8AUM4"/>
<comment type="caution">
    <text evidence="1">The sequence shown here is derived from an EMBL/GenBank/DDBJ whole genome shotgun (WGS) entry which is preliminary data.</text>
</comment>
<evidence type="ECO:0000313" key="2">
    <source>
        <dbReference type="Proteomes" id="UP000091967"/>
    </source>
</evidence>
<sequence length="549" mass="62795">MESSNSKGGIGTLQLLPPEIRNSIFTNLNNPSLKSLRLTCSNLGRTVPLNIDRVFISANSLNIQVFRIVADNEKYRHKVTEIIWDDARLSEGPKEPEEPEMMEVDQVIPEGLEVPEDIDEVPEPLDPNEVVASNGCPRWFTQRSADNGVGINNFDPPDDSMGFAQSWDYYKALLEDQREILESNQDIQAFQYGLQRFPNLKRVTITPSTHGRIGQPMFETPMIRAFPPGFTYPLPRPWPYHGLDVFLLTDIPWASATPGHEEEISYWRGFRVVTRALVEYEKFHRVTELIIGGREIMTGVNCHVFDQRCKEYNDLARLLTRPGFSRLDLDLQTFEIERDGIGWKSYRTGLLREALAQAKDLRHLSLRTTTDTKDPFWWIAQLPTTGTIPDRTIPLRMVLPLEDWPNLQHFGISNMLVTTRDLISVLTDLPRSLRSVELSNLAFDGDCWRGLLNEMLAKLDWRTRPVGERPTVHIPIATLYRTFDFGLYVDLDNAVSSFLYEDGENPFPDPTGLHNSEAHLIPRGIVGTERDFFDPDFSAPYEFTDKSEL</sequence>
<name>A0A1B8AUM4_FUSPO</name>